<dbReference type="NCBIfam" id="TIGR01171">
    <property type="entry name" value="rplB_bact"/>
    <property type="match status" value="1"/>
</dbReference>
<reference evidence="9 10" key="1">
    <citation type="journal article" date="2016" name="Nat. Commun.">
        <title>Thousands of microbial genomes shed light on interconnected biogeochemical processes in an aquifer system.</title>
        <authorList>
            <person name="Anantharaman K."/>
            <person name="Brown C.T."/>
            <person name="Hug L.A."/>
            <person name="Sharon I."/>
            <person name="Castelle C.J."/>
            <person name="Probst A.J."/>
            <person name="Thomas B.C."/>
            <person name="Singh A."/>
            <person name="Wilkins M.J."/>
            <person name="Karaoz U."/>
            <person name="Brodie E.L."/>
            <person name="Williams K.H."/>
            <person name="Hubbard S.S."/>
            <person name="Banfield J.F."/>
        </authorList>
    </citation>
    <scope>NUCLEOTIDE SEQUENCE [LARGE SCALE GENOMIC DNA]</scope>
</reference>
<dbReference type="EMBL" id="MFJG01000008">
    <property type="protein sequence ID" value="OGG07310.1"/>
    <property type="molecule type" value="Genomic_DNA"/>
</dbReference>
<feature type="compositionally biased region" description="Basic residues" evidence="6">
    <location>
        <begin position="249"/>
        <end position="265"/>
    </location>
</feature>
<dbReference type="Pfam" id="PF03947">
    <property type="entry name" value="Ribosomal_L2_C"/>
    <property type="match status" value="1"/>
</dbReference>
<dbReference type="PANTHER" id="PTHR13691:SF5">
    <property type="entry name" value="LARGE RIBOSOMAL SUBUNIT PROTEIN UL2M"/>
    <property type="match status" value="1"/>
</dbReference>
<dbReference type="PIRSF" id="PIRSF002158">
    <property type="entry name" value="Ribosomal_L2"/>
    <property type="match status" value="1"/>
</dbReference>
<dbReference type="HAMAP" id="MF_01320_B">
    <property type="entry name" value="Ribosomal_uL2_B"/>
    <property type="match status" value="1"/>
</dbReference>
<evidence type="ECO:0000256" key="3">
    <source>
        <dbReference type="ARBA" id="ARBA00023274"/>
    </source>
</evidence>
<dbReference type="Pfam" id="PF00181">
    <property type="entry name" value="Ribosomal_L2_N"/>
    <property type="match status" value="1"/>
</dbReference>
<sequence length="275" mass="30585">MLKRLRGATNNRFSTGLNYRKILTATEPEKSLIMILKKESGRDNSGHISSHHIGGRQKRYYRLIDFRRDKVGVEGRIETIEYDPNRSVNISLVLYRDGDKRYILHPQGMVVGEKVVAGKGSEVKTGNTLPVAEIPVGQMVHNVELTAGKGGQIVRSAGSYAVIMAKDKGMVTVKLPSGETRLLNGDCRATIGQLDNIEWKNVVLGKAGRNRLRGVRPHVRGTAQNPRTHPHGGGEGRSGEGMKQPKTPWGKRARGVKTRNPKKYSNRLIIERRKK</sequence>
<dbReference type="Proteomes" id="UP000178681">
    <property type="component" value="Unassembled WGS sequence"/>
</dbReference>
<comment type="caution">
    <text evidence="9">The sequence shown here is derived from an EMBL/GenBank/DDBJ whole genome shotgun (WGS) entry which is preliminary data.</text>
</comment>
<comment type="function">
    <text evidence="5">One of the primary rRNA binding proteins. Required for association of the 30S and 50S subunits to form the 70S ribosome, for tRNA binding and peptide bond formation. It has been suggested to have peptidyltransferase activity; this is somewhat controversial. Makes several contacts with the 16S rRNA in the 70S ribosome.</text>
</comment>
<dbReference type="Gene3D" id="2.30.30.30">
    <property type="match status" value="1"/>
</dbReference>
<feature type="region of interest" description="Disordered" evidence="6">
    <location>
        <begin position="218"/>
        <end position="275"/>
    </location>
</feature>
<evidence type="ECO:0000313" key="9">
    <source>
        <dbReference type="EMBL" id="OGG07310.1"/>
    </source>
</evidence>
<dbReference type="InterPro" id="IPR005880">
    <property type="entry name" value="Ribosomal_uL2_bac/org-type"/>
</dbReference>
<evidence type="ECO:0000256" key="1">
    <source>
        <dbReference type="ARBA" id="ARBA00005636"/>
    </source>
</evidence>
<dbReference type="FunFam" id="4.10.950.10:FF:000001">
    <property type="entry name" value="50S ribosomal protein L2"/>
    <property type="match status" value="1"/>
</dbReference>
<dbReference type="InterPro" id="IPR014726">
    <property type="entry name" value="Ribosomal_uL2_dom3"/>
</dbReference>
<dbReference type="GO" id="GO:0019843">
    <property type="term" value="F:rRNA binding"/>
    <property type="evidence" value="ECO:0007669"/>
    <property type="project" value="UniProtKB-UniRule"/>
</dbReference>
<dbReference type="InterPro" id="IPR022669">
    <property type="entry name" value="Ribosomal_uL2_C"/>
</dbReference>
<dbReference type="SMART" id="SM01382">
    <property type="entry name" value="Ribosomal_L2_C"/>
    <property type="match status" value="1"/>
</dbReference>
<accession>A0A1F5Z4D4</accession>
<dbReference type="SUPFAM" id="SSF50104">
    <property type="entry name" value="Translation proteins SH3-like domain"/>
    <property type="match status" value="1"/>
</dbReference>
<keyword evidence="2 5" id="KW-0689">Ribosomal protein</keyword>
<organism evidence="9 10">
    <name type="scientific">Candidatus Gottesmanbacteria bacterium RIFCSPHIGHO2_01_FULL_42_12</name>
    <dbReference type="NCBI Taxonomy" id="1798377"/>
    <lineage>
        <taxon>Bacteria</taxon>
        <taxon>Candidatus Gottesmaniibacteriota</taxon>
    </lineage>
</organism>
<dbReference type="SMART" id="SM01383">
    <property type="entry name" value="Ribosomal_L2"/>
    <property type="match status" value="1"/>
</dbReference>
<dbReference type="InterPro" id="IPR002171">
    <property type="entry name" value="Ribosomal_uL2"/>
</dbReference>
<evidence type="ECO:0000256" key="6">
    <source>
        <dbReference type="SAM" id="MobiDB-lite"/>
    </source>
</evidence>
<comment type="subunit">
    <text evidence="5">Part of the 50S ribosomal subunit. Forms a bridge to the 30S subunit in the 70S ribosome.</text>
</comment>
<evidence type="ECO:0000259" key="8">
    <source>
        <dbReference type="SMART" id="SM01383"/>
    </source>
</evidence>
<evidence type="ECO:0000256" key="5">
    <source>
        <dbReference type="HAMAP-Rule" id="MF_01320"/>
    </source>
</evidence>
<dbReference type="InterPro" id="IPR012340">
    <property type="entry name" value="NA-bd_OB-fold"/>
</dbReference>
<keyword evidence="5" id="KW-0694">RNA-binding</keyword>
<feature type="domain" description="Large ribosomal subunit protein uL2 RNA-binding" evidence="8">
    <location>
        <begin position="41"/>
        <end position="117"/>
    </location>
</feature>
<dbReference type="GO" id="GO:0015934">
    <property type="term" value="C:large ribosomal subunit"/>
    <property type="evidence" value="ECO:0007669"/>
    <property type="project" value="InterPro"/>
</dbReference>
<feature type="domain" description="Large ribosomal subunit protein uL2 C-terminal" evidence="7">
    <location>
        <begin position="123"/>
        <end position="252"/>
    </location>
</feature>
<evidence type="ECO:0000256" key="2">
    <source>
        <dbReference type="ARBA" id="ARBA00022980"/>
    </source>
</evidence>
<proteinExistence type="inferred from homology"/>
<dbReference type="Gene3D" id="4.10.950.10">
    <property type="entry name" value="Ribosomal protein L2, domain 3"/>
    <property type="match status" value="1"/>
</dbReference>
<dbReference type="InterPro" id="IPR022666">
    <property type="entry name" value="Ribosomal_uL2_RNA-bd_dom"/>
</dbReference>
<dbReference type="Gene3D" id="2.40.50.140">
    <property type="entry name" value="Nucleic acid-binding proteins"/>
    <property type="match status" value="1"/>
</dbReference>
<comment type="similarity">
    <text evidence="1 5">Belongs to the universal ribosomal protein uL2 family.</text>
</comment>
<evidence type="ECO:0000256" key="4">
    <source>
        <dbReference type="ARBA" id="ARBA00035242"/>
    </source>
</evidence>
<dbReference type="FunFam" id="2.30.30.30:FF:000001">
    <property type="entry name" value="50S ribosomal protein L2"/>
    <property type="match status" value="1"/>
</dbReference>
<protein>
    <recommendedName>
        <fullName evidence="4 5">Large ribosomal subunit protein uL2</fullName>
    </recommendedName>
</protein>
<dbReference type="STRING" id="1798377.A2872_03780"/>
<name>A0A1F5Z4D4_9BACT</name>
<dbReference type="SUPFAM" id="SSF50249">
    <property type="entry name" value="Nucleic acid-binding proteins"/>
    <property type="match status" value="1"/>
</dbReference>
<evidence type="ECO:0000259" key="7">
    <source>
        <dbReference type="SMART" id="SM01382"/>
    </source>
</evidence>
<dbReference type="AlphaFoldDB" id="A0A1F5Z4D4"/>
<keyword evidence="3 5" id="KW-0687">Ribonucleoprotein</keyword>
<dbReference type="InterPro" id="IPR014722">
    <property type="entry name" value="Rib_uL2_dom2"/>
</dbReference>
<dbReference type="GO" id="GO:0002181">
    <property type="term" value="P:cytoplasmic translation"/>
    <property type="evidence" value="ECO:0007669"/>
    <property type="project" value="TreeGrafter"/>
</dbReference>
<dbReference type="GO" id="GO:0003735">
    <property type="term" value="F:structural constituent of ribosome"/>
    <property type="evidence" value="ECO:0007669"/>
    <property type="project" value="InterPro"/>
</dbReference>
<keyword evidence="5" id="KW-0699">rRNA-binding</keyword>
<evidence type="ECO:0000313" key="10">
    <source>
        <dbReference type="Proteomes" id="UP000178681"/>
    </source>
</evidence>
<gene>
    <name evidence="5" type="primary">rplB</name>
    <name evidence="9" type="ORF">A2872_03780</name>
</gene>
<dbReference type="GO" id="GO:0016740">
    <property type="term" value="F:transferase activity"/>
    <property type="evidence" value="ECO:0007669"/>
    <property type="project" value="InterPro"/>
</dbReference>
<dbReference type="PANTHER" id="PTHR13691">
    <property type="entry name" value="RIBOSOMAL PROTEIN L2"/>
    <property type="match status" value="1"/>
</dbReference>
<dbReference type="InterPro" id="IPR008991">
    <property type="entry name" value="Translation_prot_SH3-like_sf"/>
</dbReference>